<protein>
    <submittedName>
        <fullName evidence="1">Uncharacterized protein</fullName>
    </submittedName>
</protein>
<evidence type="ECO:0000313" key="2">
    <source>
        <dbReference type="Proteomes" id="UP001208570"/>
    </source>
</evidence>
<dbReference type="EMBL" id="JAODUP010000845">
    <property type="protein sequence ID" value="KAK2143389.1"/>
    <property type="molecule type" value="Genomic_DNA"/>
</dbReference>
<accession>A0AAD9IZ52</accession>
<dbReference type="Proteomes" id="UP001208570">
    <property type="component" value="Unassembled WGS sequence"/>
</dbReference>
<comment type="caution">
    <text evidence="1">The sequence shown here is derived from an EMBL/GenBank/DDBJ whole genome shotgun (WGS) entry which is preliminary data.</text>
</comment>
<sequence length="338" mass="38850">MVSEDGSPITNIHIRPKILSGNMSLNWEYFEETFNSYAVFMGYGSVDVPEPTKELAKLKCVLQKETRLVLKNTVSWSETDNNDDPSQNIKELRDYYAGTKNYRTKKSKPVKQDVYPWCAELAHRNGKTDCRAQGRQRYACGRMNHLSIACKHPIPNWRERTEFLSAPYRGRPYSSKQQIRHVDVEEEYDGFQNDNFSIDDTPIQLIHAVNTAKYSQRSKELEERIHTTRMTLKRSRQKGSAIDIRKRKQYFTHINLGSMADIGHLKNTKFQVDTATTCNTIHMNDLEGIVDICDPEFGIKLIDTIINMYNSAAVKPAGVIDLVCMRNKYCPSSATKPH</sequence>
<evidence type="ECO:0000313" key="1">
    <source>
        <dbReference type="EMBL" id="KAK2143389.1"/>
    </source>
</evidence>
<proteinExistence type="predicted"/>
<dbReference type="AlphaFoldDB" id="A0AAD9IZ52"/>
<name>A0AAD9IZ52_9ANNE</name>
<keyword evidence="2" id="KW-1185">Reference proteome</keyword>
<gene>
    <name evidence="1" type="ORF">LSH36_845g02006</name>
</gene>
<reference evidence="1" key="1">
    <citation type="journal article" date="2023" name="Mol. Biol. Evol.">
        <title>Third-Generation Sequencing Reveals the Adaptive Role of the Epigenome in Three Deep-Sea Polychaetes.</title>
        <authorList>
            <person name="Perez M."/>
            <person name="Aroh O."/>
            <person name="Sun Y."/>
            <person name="Lan Y."/>
            <person name="Juniper S.K."/>
            <person name="Young C.R."/>
            <person name="Angers B."/>
            <person name="Qian P.Y."/>
        </authorList>
    </citation>
    <scope>NUCLEOTIDE SEQUENCE</scope>
    <source>
        <strain evidence="1">P08H-3</strain>
    </source>
</reference>
<organism evidence="1 2">
    <name type="scientific">Paralvinella palmiformis</name>
    <dbReference type="NCBI Taxonomy" id="53620"/>
    <lineage>
        <taxon>Eukaryota</taxon>
        <taxon>Metazoa</taxon>
        <taxon>Spiralia</taxon>
        <taxon>Lophotrochozoa</taxon>
        <taxon>Annelida</taxon>
        <taxon>Polychaeta</taxon>
        <taxon>Sedentaria</taxon>
        <taxon>Canalipalpata</taxon>
        <taxon>Terebellida</taxon>
        <taxon>Terebelliformia</taxon>
        <taxon>Alvinellidae</taxon>
        <taxon>Paralvinella</taxon>
    </lineage>
</organism>